<keyword evidence="1" id="KW-0560">Oxidoreductase</keyword>
<dbReference type="GO" id="GO:0051287">
    <property type="term" value="F:NAD binding"/>
    <property type="evidence" value="ECO:0007669"/>
    <property type="project" value="InterPro"/>
</dbReference>
<dbReference type="InterPro" id="IPR036291">
    <property type="entry name" value="NAD(P)-bd_dom_sf"/>
</dbReference>
<evidence type="ECO:0000313" key="5">
    <source>
        <dbReference type="Proteomes" id="UP000199473"/>
    </source>
</evidence>
<dbReference type="EMBL" id="FOSQ01000003">
    <property type="protein sequence ID" value="SFK54016.1"/>
    <property type="molecule type" value="Genomic_DNA"/>
</dbReference>
<name>A0A1I4AE11_9PROT</name>
<dbReference type="Pfam" id="PF02826">
    <property type="entry name" value="2-Hacid_dh_C"/>
    <property type="match status" value="1"/>
</dbReference>
<evidence type="ECO:0000256" key="2">
    <source>
        <dbReference type="ARBA" id="ARBA00023027"/>
    </source>
</evidence>
<dbReference type="Proteomes" id="UP000199473">
    <property type="component" value="Unassembled WGS sequence"/>
</dbReference>
<dbReference type="InterPro" id="IPR006140">
    <property type="entry name" value="D-isomer_DH_NAD-bd"/>
</dbReference>
<keyword evidence="5" id="KW-1185">Reference proteome</keyword>
<proteinExistence type="predicted"/>
<sequence length="318" mass="33797">MTILVFGEGVDLSLDALSAAAPGYDYVLADGGEGMMRAAAEAEVIIGLAHAIPGRVLAAATRLRWIQALTAGTDQLEALPELRPDVLVTAMRGIQGPQMAELAFLMMLSLLRDMRGVLERQAARVWDRRPQRLLQGRTVTILGVGAIAEHLAERCRLFGMTVIGVSNGRARVPHFDAILPRDRLAEAASRTDFLVVLVPYAAETRHIVDAGVLAAMRPDAFLINIARGAVVDEAALAACLAAGGIAGAGLDVFATEPLPKESPLWAMPNVIVTPHVGGVSDIYMQQALPAVAENLRAWREKGPSGLRNLVQRRGAASA</sequence>
<reference evidence="4 5" key="1">
    <citation type="submission" date="2016-10" db="EMBL/GenBank/DDBJ databases">
        <authorList>
            <person name="de Groot N.N."/>
        </authorList>
    </citation>
    <scope>NUCLEOTIDE SEQUENCE [LARGE SCALE GENOMIC DNA]</scope>
    <source>
        <strain evidence="4 5">DSM 19981</strain>
    </source>
</reference>
<dbReference type="PANTHER" id="PTHR43333">
    <property type="entry name" value="2-HACID_DH_C DOMAIN-CONTAINING PROTEIN"/>
    <property type="match status" value="1"/>
</dbReference>
<dbReference type="SUPFAM" id="SSF51735">
    <property type="entry name" value="NAD(P)-binding Rossmann-fold domains"/>
    <property type="match status" value="1"/>
</dbReference>
<accession>A0A1I4AE11</accession>
<dbReference type="PROSITE" id="PS00671">
    <property type="entry name" value="D_2_HYDROXYACID_DH_3"/>
    <property type="match status" value="1"/>
</dbReference>
<dbReference type="PANTHER" id="PTHR43333:SF1">
    <property type="entry name" value="D-ISOMER SPECIFIC 2-HYDROXYACID DEHYDROGENASE NAD-BINDING DOMAIN-CONTAINING PROTEIN"/>
    <property type="match status" value="1"/>
</dbReference>
<dbReference type="GO" id="GO:0016616">
    <property type="term" value="F:oxidoreductase activity, acting on the CH-OH group of donors, NAD or NADP as acceptor"/>
    <property type="evidence" value="ECO:0007669"/>
    <property type="project" value="UniProtKB-ARBA"/>
</dbReference>
<dbReference type="STRING" id="1123062.SAMN02745775_103337"/>
<keyword evidence="2" id="KW-0520">NAD</keyword>
<dbReference type="OrthoDB" id="9793626at2"/>
<dbReference type="CDD" id="cd05300">
    <property type="entry name" value="2-Hacid_dh_1"/>
    <property type="match status" value="1"/>
</dbReference>
<dbReference type="InterPro" id="IPR029753">
    <property type="entry name" value="D-isomer_DH_CS"/>
</dbReference>
<evidence type="ECO:0000259" key="3">
    <source>
        <dbReference type="Pfam" id="PF02826"/>
    </source>
</evidence>
<organism evidence="4 5">
    <name type="scientific">Falsiroseomonas stagni DSM 19981</name>
    <dbReference type="NCBI Taxonomy" id="1123062"/>
    <lineage>
        <taxon>Bacteria</taxon>
        <taxon>Pseudomonadati</taxon>
        <taxon>Pseudomonadota</taxon>
        <taxon>Alphaproteobacteria</taxon>
        <taxon>Acetobacterales</taxon>
        <taxon>Roseomonadaceae</taxon>
        <taxon>Falsiroseomonas</taxon>
    </lineage>
</organism>
<gene>
    <name evidence="4" type="ORF">SAMN02745775_103337</name>
</gene>
<evidence type="ECO:0000313" key="4">
    <source>
        <dbReference type="EMBL" id="SFK54016.1"/>
    </source>
</evidence>
<dbReference type="AlphaFoldDB" id="A0A1I4AE11"/>
<dbReference type="Gene3D" id="3.40.50.720">
    <property type="entry name" value="NAD(P)-binding Rossmann-like Domain"/>
    <property type="match status" value="2"/>
</dbReference>
<evidence type="ECO:0000256" key="1">
    <source>
        <dbReference type="ARBA" id="ARBA00023002"/>
    </source>
</evidence>
<dbReference type="RefSeq" id="WP_092959620.1">
    <property type="nucleotide sequence ID" value="NZ_FOSQ01000003.1"/>
</dbReference>
<feature type="domain" description="D-isomer specific 2-hydroxyacid dehydrogenase NAD-binding" evidence="3">
    <location>
        <begin position="105"/>
        <end position="277"/>
    </location>
</feature>
<protein>
    <submittedName>
        <fullName evidence="4">Phosphoglycerate dehydrogenase</fullName>
    </submittedName>
</protein>
<dbReference type="SUPFAM" id="SSF52283">
    <property type="entry name" value="Formate/glycerate dehydrogenase catalytic domain-like"/>
    <property type="match status" value="1"/>
</dbReference>